<name>A0ABQ0AF04_9GAMM</name>
<organism evidence="3 4">
    <name type="scientific">Sessilibacter corallicola</name>
    <dbReference type="NCBI Taxonomy" id="2904075"/>
    <lineage>
        <taxon>Bacteria</taxon>
        <taxon>Pseudomonadati</taxon>
        <taxon>Pseudomonadota</taxon>
        <taxon>Gammaproteobacteria</taxon>
        <taxon>Cellvibrionales</taxon>
        <taxon>Cellvibrionaceae</taxon>
        <taxon>Sessilibacter</taxon>
    </lineage>
</organism>
<dbReference type="SUPFAM" id="SSF53300">
    <property type="entry name" value="vWA-like"/>
    <property type="match status" value="1"/>
</dbReference>
<feature type="transmembrane region" description="Helical" evidence="1">
    <location>
        <begin position="32"/>
        <end position="51"/>
    </location>
</feature>
<reference evidence="3 4" key="1">
    <citation type="submission" date="2024-04" db="EMBL/GenBank/DDBJ databases">
        <title>Draft genome sequence of Sessilibacter corallicola NBRC 116591.</title>
        <authorList>
            <person name="Miyakawa T."/>
            <person name="Kusuya Y."/>
            <person name="Miura T."/>
        </authorList>
    </citation>
    <scope>NUCLEOTIDE SEQUENCE [LARGE SCALE GENOMIC DNA]</scope>
    <source>
        <strain evidence="3 4">KU-00831-HH</strain>
    </source>
</reference>
<keyword evidence="4" id="KW-1185">Reference proteome</keyword>
<keyword evidence="1" id="KW-0812">Transmembrane</keyword>
<evidence type="ECO:0000256" key="1">
    <source>
        <dbReference type="SAM" id="Phobius"/>
    </source>
</evidence>
<accession>A0ABQ0AF04</accession>
<dbReference type="Pfam" id="PF01882">
    <property type="entry name" value="DUF58"/>
    <property type="match status" value="1"/>
</dbReference>
<dbReference type="RefSeq" id="WP_353304534.1">
    <property type="nucleotide sequence ID" value="NZ_BAABWN010000021.1"/>
</dbReference>
<keyword evidence="1" id="KW-0472">Membrane</keyword>
<feature type="domain" description="DUF58" evidence="2">
    <location>
        <begin position="204"/>
        <end position="375"/>
    </location>
</feature>
<dbReference type="Proteomes" id="UP001465153">
    <property type="component" value="Unassembled WGS sequence"/>
</dbReference>
<dbReference type="PANTHER" id="PTHR33608">
    <property type="entry name" value="BLL2464 PROTEIN"/>
    <property type="match status" value="1"/>
</dbReference>
<sequence>MRPTKQFVIVLIAWCLIGFVQGAARVLGLATEIFSLVWAVCGITLFFWAAFDYFTIGKIKDLIIERSIPTSLALGAPVKATMTITNTLSRGIRLLVSEPPNPKLTFSGLPVKLILEPQQAVDIDYSLTAINRGEATLKGAVARIQSKYRLWDFTFSHPKTSKVKIYPNFAPIAHLSKLGIEQQIRQLGVHLSQKRGDGMEFKQLREFTVGDSLRQIDWKTTSRYQKPISREYQDEQNQEVYFLLDCGRRLRHKDDELSHFDHALNAILLTAYIAIRQGDACGFSSYSGEEKWLNPVKGPSGINVLLNTLYDLESTKENTDFLKLAEKFVKRNSRRSLIIIVSNVREEDYEDLIQATKVLSKNHIVLVASLKEHSLVKQLDHDINTVDDALSYSETHRYLQNRKTLATKLRSSGVHIIDTLPNQLHVQLVTEYFRLKRSHLL</sequence>
<evidence type="ECO:0000259" key="2">
    <source>
        <dbReference type="Pfam" id="PF01882"/>
    </source>
</evidence>
<comment type="caution">
    <text evidence="3">The sequence shown here is derived from an EMBL/GenBank/DDBJ whole genome shotgun (WGS) entry which is preliminary data.</text>
</comment>
<keyword evidence="1" id="KW-1133">Transmembrane helix</keyword>
<evidence type="ECO:0000313" key="3">
    <source>
        <dbReference type="EMBL" id="GAA6170229.1"/>
    </source>
</evidence>
<proteinExistence type="predicted"/>
<gene>
    <name evidence="3" type="ORF">NBRC116591_40430</name>
</gene>
<protein>
    <submittedName>
        <fullName evidence="3">DUF58 domain-containing protein</fullName>
    </submittedName>
</protein>
<evidence type="ECO:0000313" key="4">
    <source>
        <dbReference type="Proteomes" id="UP001465153"/>
    </source>
</evidence>
<dbReference type="InterPro" id="IPR036465">
    <property type="entry name" value="vWFA_dom_sf"/>
</dbReference>
<dbReference type="EMBL" id="BAABWN010000021">
    <property type="protein sequence ID" value="GAA6170229.1"/>
    <property type="molecule type" value="Genomic_DNA"/>
</dbReference>
<dbReference type="InterPro" id="IPR002881">
    <property type="entry name" value="DUF58"/>
</dbReference>
<dbReference type="PANTHER" id="PTHR33608:SF3">
    <property type="entry name" value="SLR2013 PROTEIN"/>
    <property type="match status" value="1"/>
</dbReference>